<dbReference type="EMBL" id="LT906454">
    <property type="protein sequence ID" value="SNV43315.1"/>
    <property type="molecule type" value="Genomic_DNA"/>
</dbReference>
<dbReference type="Proteomes" id="UP000215144">
    <property type="component" value="Chromosome 1"/>
</dbReference>
<evidence type="ECO:0000256" key="1">
    <source>
        <dbReference type="ARBA" id="ARBA00006539"/>
    </source>
</evidence>
<dbReference type="RefSeq" id="WP_095123187.1">
    <property type="nucleotide sequence ID" value="NZ_LT906454.1"/>
</dbReference>
<dbReference type="NCBIfam" id="NF033529">
    <property type="entry name" value="transpos_ISLre2"/>
    <property type="match status" value="1"/>
</dbReference>
<evidence type="ECO:0000313" key="2">
    <source>
        <dbReference type="EMBL" id="SNV43315.1"/>
    </source>
</evidence>
<dbReference type="OrthoDB" id="2329161at2"/>
<comment type="similarity">
    <text evidence="1">Belongs to the UPF0236 family.</text>
</comment>
<reference evidence="2 3" key="1">
    <citation type="submission" date="2017-06" db="EMBL/GenBank/DDBJ databases">
        <authorList>
            <consortium name="Pathogen Informatics"/>
        </authorList>
    </citation>
    <scope>NUCLEOTIDE SEQUENCE [LARGE SCALE GENOMIC DNA]</scope>
    <source>
        <strain evidence="2 3">NCTC11291</strain>
    </source>
</reference>
<protein>
    <submittedName>
        <fullName evidence="2">DDE transposase</fullName>
    </submittedName>
</protein>
<gene>
    <name evidence="2" type="ORF">SAMEA4504048_01676</name>
</gene>
<dbReference type="InterPro" id="IPR009620">
    <property type="entry name" value="UPF0236"/>
</dbReference>
<dbReference type="AlphaFoldDB" id="A0A239X9D1"/>
<sequence>MTIVAEICDILKSSVHLTEFDKRVMQLMSQLLTKSVRESLERLDKEIIQSYLSDGWEIDRLEERQLTFLFGTVSFKRRRLRKAGEKSFLPLDKVIGLNSRERYSPSFNEKLSLLATGMTYRQASQSLHLLTDIEMSHQGIHNLVQRVGEKVFNSQVEPTETELKRPEILFIEGDGVWIGSQDKGKHLELKRGYIHEGVRRSGKRGELINPVYFGCFGTSQDLFKQMSDYLQMHYDLRHTVIVANSDGGSGYEAHKFEDMLGRHKSFDYCLDSYHVMKYVTGKLGFDKSLLQAVWMCVKAYDREQLVLILDTAESVLEDEKQLEKLLAVKSYLMSHWEAINPLKLRDLGVSDGVGTCESGHRFYSYRIKKQGRNWKKRGVSHLVAIMTAQKNGTFEVSYRSSSPHQVFSDKVAISMRQVLKKLPPEPHRVPQASIALNGATSTPIGQLKKWI</sequence>
<evidence type="ECO:0000313" key="3">
    <source>
        <dbReference type="Proteomes" id="UP000215144"/>
    </source>
</evidence>
<proteinExistence type="inferred from homology"/>
<name>A0A239X9D1_STRAI</name>
<organism evidence="2 3">
    <name type="scientific">Streptococcus acidominimus</name>
    <dbReference type="NCBI Taxonomy" id="1326"/>
    <lineage>
        <taxon>Bacteria</taxon>
        <taxon>Bacillati</taxon>
        <taxon>Bacillota</taxon>
        <taxon>Bacilli</taxon>
        <taxon>Lactobacillales</taxon>
        <taxon>Streptococcaceae</taxon>
        <taxon>Streptococcus</taxon>
    </lineage>
</organism>
<accession>A0A239X9D1</accession>
<dbReference type="KEGG" id="saco:SAME_01676"/>
<dbReference type="Pfam" id="PF06782">
    <property type="entry name" value="UPF0236"/>
    <property type="match status" value="1"/>
</dbReference>